<keyword evidence="17" id="KW-1185">Reference proteome</keyword>
<dbReference type="FunFam" id="3.90.870.10:FF:000009">
    <property type="entry name" value="Threonylcarbamoyl-AMP synthase, putative"/>
    <property type="match status" value="1"/>
</dbReference>
<dbReference type="GO" id="GO:0006450">
    <property type="term" value="P:regulation of translational fidelity"/>
    <property type="evidence" value="ECO:0007669"/>
    <property type="project" value="TreeGrafter"/>
</dbReference>
<dbReference type="Gene3D" id="3.90.870.10">
    <property type="entry name" value="DHBP synthase"/>
    <property type="match status" value="1"/>
</dbReference>
<comment type="catalytic activity">
    <reaction evidence="12 13">
        <text>L-threonine + hydrogencarbonate + ATP = L-threonylcarbamoyladenylate + diphosphate + H2O</text>
        <dbReference type="Rhea" id="RHEA:36407"/>
        <dbReference type="ChEBI" id="CHEBI:15377"/>
        <dbReference type="ChEBI" id="CHEBI:17544"/>
        <dbReference type="ChEBI" id="CHEBI:30616"/>
        <dbReference type="ChEBI" id="CHEBI:33019"/>
        <dbReference type="ChEBI" id="CHEBI:57926"/>
        <dbReference type="ChEBI" id="CHEBI:73682"/>
        <dbReference type="EC" id="2.7.7.87"/>
    </reaction>
</comment>
<feature type="binding site" evidence="14">
    <location>
        <position position="133"/>
    </location>
    <ligand>
        <name>L-threonine</name>
        <dbReference type="ChEBI" id="CHEBI:57926"/>
    </ligand>
</feature>
<keyword evidence="6 13" id="KW-0808">Transferase</keyword>
<dbReference type="InterPro" id="IPR006070">
    <property type="entry name" value="Sua5-like_dom"/>
</dbReference>
<dbReference type="GO" id="GO:0003725">
    <property type="term" value="F:double-stranded RNA binding"/>
    <property type="evidence" value="ECO:0007669"/>
    <property type="project" value="UniProtKB-UniRule"/>
</dbReference>
<gene>
    <name evidence="16" type="ORF">SAMN05421640_3504</name>
</gene>
<feature type="binding site" evidence="14">
    <location>
        <position position="223"/>
    </location>
    <ligand>
        <name>ATP</name>
        <dbReference type="ChEBI" id="CHEBI:30616"/>
    </ligand>
</feature>
<evidence type="ECO:0000256" key="9">
    <source>
        <dbReference type="ARBA" id="ARBA00022741"/>
    </source>
</evidence>
<feature type="domain" description="YrdC-like" evidence="15">
    <location>
        <begin position="5"/>
        <end position="191"/>
    </location>
</feature>
<dbReference type="PANTHER" id="PTHR17490">
    <property type="entry name" value="SUA5"/>
    <property type="match status" value="1"/>
</dbReference>
<evidence type="ECO:0000259" key="15">
    <source>
        <dbReference type="PROSITE" id="PS51163"/>
    </source>
</evidence>
<evidence type="ECO:0000256" key="5">
    <source>
        <dbReference type="ARBA" id="ARBA00022490"/>
    </source>
</evidence>
<keyword evidence="9 13" id="KW-0547">Nucleotide-binding</keyword>
<feature type="binding site" evidence="14">
    <location>
        <position position="50"/>
    </location>
    <ligand>
        <name>ATP</name>
        <dbReference type="ChEBI" id="CHEBI:30616"/>
    </ligand>
</feature>
<dbReference type="SUPFAM" id="SSF55821">
    <property type="entry name" value="YrdC/RibB"/>
    <property type="match status" value="1"/>
</dbReference>
<evidence type="ECO:0000256" key="1">
    <source>
        <dbReference type="ARBA" id="ARBA00004496"/>
    </source>
</evidence>
<evidence type="ECO:0000313" key="17">
    <source>
        <dbReference type="Proteomes" id="UP000198393"/>
    </source>
</evidence>
<feature type="binding site" evidence="14">
    <location>
        <position position="187"/>
    </location>
    <ligand>
        <name>ATP</name>
        <dbReference type="ChEBI" id="CHEBI:30616"/>
    </ligand>
</feature>
<keyword evidence="7 13" id="KW-0819">tRNA processing</keyword>
<evidence type="ECO:0000256" key="14">
    <source>
        <dbReference type="PIRSR" id="PIRSR004930-1"/>
    </source>
</evidence>
<dbReference type="GO" id="GO:0005737">
    <property type="term" value="C:cytoplasm"/>
    <property type="evidence" value="ECO:0007669"/>
    <property type="project" value="UniProtKB-SubCell"/>
</dbReference>
<keyword evidence="5 13" id="KW-0963">Cytoplasm</keyword>
<dbReference type="Pfam" id="PF03481">
    <property type="entry name" value="Sua5_C"/>
    <property type="match status" value="1"/>
</dbReference>
<comment type="function">
    <text evidence="13">Required for the formation of a threonylcarbamoyl group on adenosine at position 37 (t(6)A37) in tRNAs that read codons beginning with adenine.</text>
</comment>
<evidence type="ECO:0000256" key="13">
    <source>
        <dbReference type="PIRNR" id="PIRNR004930"/>
    </source>
</evidence>
<evidence type="ECO:0000256" key="8">
    <source>
        <dbReference type="ARBA" id="ARBA00022695"/>
    </source>
</evidence>
<evidence type="ECO:0000256" key="11">
    <source>
        <dbReference type="ARBA" id="ARBA00029774"/>
    </source>
</evidence>
<dbReference type="PANTHER" id="PTHR17490:SF16">
    <property type="entry name" value="THREONYLCARBAMOYL-AMP SYNTHASE"/>
    <property type="match status" value="1"/>
</dbReference>
<evidence type="ECO:0000256" key="6">
    <source>
        <dbReference type="ARBA" id="ARBA00022679"/>
    </source>
</evidence>
<keyword evidence="10 13" id="KW-0067">ATP-binding</keyword>
<dbReference type="PROSITE" id="PS51163">
    <property type="entry name" value="YRDC"/>
    <property type="match status" value="1"/>
</dbReference>
<reference evidence="16 17" key="1">
    <citation type="submission" date="2017-06" db="EMBL/GenBank/DDBJ databases">
        <authorList>
            <person name="Kim H.J."/>
            <person name="Triplett B.A."/>
        </authorList>
    </citation>
    <scope>NUCLEOTIDE SEQUENCE [LARGE SCALE GENOMIC DNA]</scope>
    <source>
        <strain evidence="16 17">DSM 19307</strain>
    </source>
</reference>
<dbReference type="InterPro" id="IPR038385">
    <property type="entry name" value="Sua5/YwlC_C"/>
</dbReference>
<feature type="binding site" evidence="14">
    <location>
        <position position="173"/>
    </location>
    <ligand>
        <name>L-threonine</name>
        <dbReference type="ChEBI" id="CHEBI:57926"/>
    </ligand>
</feature>
<dbReference type="GO" id="GO:0008033">
    <property type="term" value="P:tRNA processing"/>
    <property type="evidence" value="ECO:0007669"/>
    <property type="project" value="UniProtKB-KW"/>
</dbReference>
<dbReference type="RefSeq" id="WP_089358175.1">
    <property type="nucleotide sequence ID" value="NZ_FZPD01000006.1"/>
</dbReference>
<evidence type="ECO:0000256" key="4">
    <source>
        <dbReference type="ARBA" id="ARBA00015492"/>
    </source>
</evidence>
<keyword evidence="8 13" id="KW-0548">Nucleotidyltransferase</keyword>
<dbReference type="GO" id="GO:0061710">
    <property type="term" value="F:L-threonylcarbamoyladenylate synthase"/>
    <property type="evidence" value="ECO:0007669"/>
    <property type="project" value="UniProtKB-EC"/>
</dbReference>
<dbReference type="GO" id="GO:0005524">
    <property type="term" value="F:ATP binding"/>
    <property type="evidence" value="ECO:0007669"/>
    <property type="project" value="UniProtKB-UniRule"/>
</dbReference>
<feature type="binding site" evidence="14">
    <location>
        <position position="113"/>
    </location>
    <ligand>
        <name>L-threonine</name>
        <dbReference type="ChEBI" id="CHEBI:57926"/>
    </ligand>
</feature>
<evidence type="ECO:0000256" key="12">
    <source>
        <dbReference type="ARBA" id="ARBA00048366"/>
    </source>
</evidence>
<dbReference type="EC" id="2.7.7.87" evidence="3 13"/>
<dbReference type="Proteomes" id="UP000198393">
    <property type="component" value="Unassembled WGS sequence"/>
</dbReference>
<dbReference type="Gene3D" id="3.40.50.11030">
    <property type="entry name" value="Threonylcarbamoyl-AMP synthase, C-terminal domain"/>
    <property type="match status" value="1"/>
</dbReference>
<accession>A0A239LZC1</accession>
<dbReference type="GO" id="GO:0000049">
    <property type="term" value="F:tRNA binding"/>
    <property type="evidence" value="ECO:0007669"/>
    <property type="project" value="TreeGrafter"/>
</dbReference>
<dbReference type="InterPro" id="IPR005145">
    <property type="entry name" value="Sua5_C"/>
</dbReference>
<dbReference type="AlphaFoldDB" id="A0A239LZC1"/>
<dbReference type="OrthoDB" id="9814580at2"/>
<comment type="subcellular location">
    <subcellularLocation>
        <location evidence="1 13">Cytoplasm</location>
    </subcellularLocation>
</comment>
<dbReference type="InterPro" id="IPR050156">
    <property type="entry name" value="TC-AMP_synthase_SUA5"/>
</dbReference>
<evidence type="ECO:0000313" key="16">
    <source>
        <dbReference type="EMBL" id="SNT35630.1"/>
    </source>
</evidence>
<protein>
    <recommendedName>
        <fullName evidence="4 13">Threonylcarbamoyl-AMP synthase</fullName>
        <shortName evidence="13">TC-AMP synthase</shortName>
        <ecNumber evidence="3 13">2.7.7.87</ecNumber>
    </recommendedName>
    <alternativeName>
        <fullName evidence="11 13">L-threonylcarbamoyladenylate synthase</fullName>
    </alternativeName>
</protein>
<evidence type="ECO:0000256" key="7">
    <source>
        <dbReference type="ARBA" id="ARBA00022694"/>
    </source>
</evidence>
<evidence type="ECO:0000256" key="2">
    <source>
        <dbReference type="ARBA" id="ARBA00007663"/>
    </source>
</evidence>
<feature type="binding site" evidence="14">
    <location>
        <position position="143"/>
    </location>
    <ligand>
        <name>ATP</name>
        <dbReference type="ChEBI" id="CHEBI:30616"/>
    </ligand>
</feature>
<dbReference type="InterPro" id="IPR010923">
    <property type="entry name" value="T(6)A37_SUA5"/>
</dbReference>
<evidence type="ECO:0000256" key="10">
    <source>
        <dbReference type="ARBA" id="ARBA00022840"/>
    </source>
</evidence>
<evidence type="ECO:0000256" key="3">
    <source>
        <dbReference type="ARBA" id="ARBA00012584"/>
    </source>
</evidence>
<organism evidence="16 17">
    <name type="scientific">Ekhidna lutea</name>
    <dbReference type="NCBI Taxonomy" id="447679"/>
    <lineage>
        <taxon>Bacteria</taxon>
        <taxon>Pseudomonadati</taxon>
        <taxon>Bacteroidota</taxon>
        <taxon>Cytophagia</taxon>
        <taxon>Cytophagales</taxon>
        <taxon>Reichenbachiellaceae</taxon>
        <taxon>Ekhidna</taxon>
    </lineage>
</organism>
<sequence length="316" mass="34354">MAEIGKNIERAKSLLQMGEVIGIPTETVYGLAGNALSEDAILKIYQVKNRPKFDPLIAHVDSLEKVEGMVKKIPDEARILANQFWPGPLTILLDKKPGVPDILTSGLDRVAVRIPNHATTLKLLRELEFPLAAPSANPFGYVSPTSAKHVHDQLQEKIPYILDGGPCHIGLESTIVGFEDGETVVYRLGGTKVEAIESVVGEVKISVNMSSNPAAPGMLKSHYSPGRKLILGDILENLKGLNPDTTGIISFSKCYDIPKDNQVVLTSSADIEEAARNIFAALRKMDQPHIEVILAEYVPKEGLGIAINDRLRRASV</sequence>
<dbReference type="Pfam" id="PF01300">
    <property type="entry name" value="Sua5_yciO_yrdC"/>
    <property type="match status" value="1"/>
</dbReference>
<dbReference type="NCBIfam" id="TIGR00057">
    <property type="entry name" value="L-threonylcarbamoyladenylate synthase"/>
    <property type="match status" value="1"/>
</dbReference>
<dbReference type="InterPro" id="IPR017945">
    <property type="entry name" value="DHBP_synth_RibB-like_a/b_dom"/>
</dbReference>
<name>A0A239LZC1_EKHLU</name>
<feature type="binding site" evidence="14">
    <location>
        <position position="59"/>
    </location>
    <ligand>
        <name>ATP</name>
        <dbReference type="ChEBI" id="CHEBI:30616"/>
    </ligand>
</feature>
<feature type="binding site" evidence="14">
    <location>
        <position position="135"/>
    </location>
    <ligand>
        <name>ATP</name>
        <dbReference type="ChEBI" id="CHEBI:30616"/>
    </ligand>
</feature>
<feature type="binding site" evidence="14">
    <location>
        <position position="27"/>
    </location>
    <ligand>
        <name>L-threonine</name>
        <dbReference type="ChEBI" id="CHEBI:57926"/>
    </ligand>
</feature>
<dbReference type="EMBL" id="FZPD01000006">
    <property type="protein sequence ID" value="SNT35630.1"/>
    <property type="molecule type" value="Genomic_DNA"/>
</dbReference>
<comment type="similarity">
    <text evidence="2 13">Belongs to the SUA5 family.</text>
</comment>
<proteinExistence type="inferred from homology"/>
<dbReference type="PIRSF" id="PIRSF004930">
    <property type="entry name" value="Tln_factor_SUA5"/>
    <property type="match status" value="1"/>
</dbReference>